<gene>
    <name evidence="12" type="ORF">MPUS1402_LOCUS2704</name>
</gene>
<dbReference type="GO" id="GO:0031201">
    <property type="term" value="C:SNARE complex"/>
    <property type="evidence" value="ECO:0007669"/>
    <property type="project" value="TreeGrafter"/>
</dbReference>
<evidence type="ECO:0000256" key="3">
    <source>
        <dbReference type="ARBA" id="ARBA00022448"/>
    </source>
</evidence>
<keyword evidence="4 10" id="KW-0812">Transmembrane</keyword>
<evidence type="ECO:0000256" key="7">
    <source>
        <dbReference type="ARBA" id="ARBA00023054"/>
    </source>
</evidence>
<dbReference type="Pfam" id="PF05739">
    <property type="entry name" value="SNARE"/>
    <property type="match status" value="1"/>
</dbReference>
<accession>A0A7R9TBX3</accession>
<evidence type="ECO:0000256" key="4">
    <source>
        <dbReference type="ARBA" id="ARBA00022692"/>
    </source>
</evidence>
<keyword evidence="5" id="KW-0653">Protein transport</keyword>
<reference evidence="12" key="1">
    <citation type="submission" date="2021-01" db="EMBL/GenBank/DDBJ databases">
        <authorList>
            <person name="Corre E."/>
            <person name="Pelletier E."/>
            <person name="Niang G."/>
            <person name="Scheremetjew M."/>
            <person name="Finn R."/>
            <person name="Kale V."/>
            <person name="Holt S."/>
            <person name="Cochrane G."/>
            <person name="Meng A."/>
            <person name="Brown T."/>
            <person name="Cohen L."/>
        </authorList>
    </citation>
    <scope>NUCLEOTIDE SEQUENCE</scope>
    <source>
        <strain evidence="12">RCC1614</strain>
    </source>
</reference>
<feature type="region of interest" description="Disordered" evidence="9">
    <location>
        <begin position="237"/>
        <end position="280"/>
    </location>
</feature>
<comment type="similarity">
    <text evidence="2">Belongs to the syntaxin family.</text>
</comment>
<comment type="subcellular location">
    <subcellularLocation>
        <location evidence="1">Membrane</location>
        <topology evidence="1">Single-pass type IV membrane protein</topology>
    </subcellularLocation>
</comment>
<dbReference type="SUPFAM" id="SSF47661">
    <property type="entry name" value="t-snare proteins"/>
    <property type="match status" value="1"/>
</dbReference>
<feature type="transmembrane region" description="Helical" evidence="10">
    <location>
        <begin position="377"/>
        <end position="397"/>
    </location>
</feature>
<dbReference type="InterPro" id="IPR045242">
    <property type="entry name" value="Syntaxin"/>
</dbReference>
<dbReference type="Gene3D" id="1.20.58.70">
    <property type="match status" value="1"/>
</dbReference>
<dbReference type="AlphaFoldDB" id="A0A7R9TBX3"/>
<dbReference type="InterPro" id="IPR010989">
    <property type="entry name" value="SNARE"/>
</dbReference>
<evidence type="ECO:0000256" key="5">
    <source>
        <dbReference type="ARBA" id="ARBA00022927"/>
    </source>
</evidence>
<keyword evidence="8 10" id="KW-0472">Membrane</keyword>
<dbReference type="PROSITE" id="PS50192">
    <property type="entry name" value="T_SNARE"/>
    <property type="match status" value="1"/>
</dbReference>
<feature type="domain" description="T-SNARE coiled-coil homology" evidence="11">
    <location>
        <begin position="306"/>
        <end position="368"/>
    </location>
</feature>
<evidence type="ECO:0000256" key="1">
    <source>
        <dbReference type="ARBA" id="ARBA00004211"/>
    </source>
</evidence>
<name>A0A7R9TBX3_MICPS</name>
<dbReference type="GO" id="GO:0006888">
    <property type="term" value="P:endoplasmic reticulum to Golgi vesicle-mediated transport"/>
    <property type="evidence" value="ECO:0007669"/>
    <property type="project" value="TreeGrafter"/>
</dbReference>
<protein>
    <recommendedName>
        <fullName evidence="11">t-SNARE coiled-coil homology domain-containing protein</fullName>
    </recommendedName>
</protein>
<keyword evidence="3" id="KW-0813">Transport</keyword>
<dbReference type="GO" id="GO:0005484">
    <property type="term" value="F:SNAP receptor activity"/>
    <property type="evidence" value="ECO:0007669"/>
    <property type="project" value="TreeGrafter"/>
</dbReference>
<feature type="compositionally biased region" description="Low complexity" evidence="9">
    <location>
        <begin position="256"/>
        <end position="266"/>
    </location>
</feature>
<feature type="region of interest" description="Disordered" evidence="9">
    <location>
        <begin position="36"/>
        <end position="95"/>
    </location>
</feature>
<dbReference type="SMART" id="SM00397">
    <property type="entry name" value="t_SNARE"/>
    <property type="match status" value="1"/>
</dbReference>
<keyword evidence="7" id="KW-0175">Coiled coil</keyword>
<feature type="compositionally biased region" description="Gly residues" evidence="9">
    <location>
        <begin position="267"/>
        <end position="279"/>
    </location>
</feature>
<sequence length="398" mass="41746">MMGAPSNYVSIGVGMGVKDRTKEFAAACERAAKTLAAAGGPGGPGGAGSTTPRDGGSTGADGYDPSTSAPLLGMHSANSSHVRDPIVDGARSRTGANSEFAKMASRVGHGIHGTSEKLERLAQLAKRTGAFDDPSREIAELSAVIKQDITALNTAIAELQTRAATQREDGAASRQSAAHAGTIVDTLKGRLMGATKSFKETLTERAESVKQQQARRAMFDGGGAGGQRERVVNPFARADADGGNFPRMDDMNAALGIPSSSSKSSSSGGGNLQSSGAGGLPTYSAGSSSYGMYGDESQQMLMHSSSRQQDSRTEALQNVERTITELGGIFQQLATMVAEQGEMAVRIDENVDDAVMNVDSAQTQLLKYLNRISSNRWLIMKIFGVLIFFLTFFVVFIA</sequence>
<dbReference type="GO" id="GO:0000139">
    <property type="term" value="C:Golgi membrane"/>
    <property type="evidence" value="ECO:0007669"/>
    <property type="project" value="TreeGrafter"/>
</dbReference>
<evidence type="ECO:0000259" key="11">
    <source>
        <dbReference type="PROSITE" id="PS50192"/>
    </source>
</evidence>
<evidence type="ECO:0000313" key="12">
    <source>
        <dbReference type="EMBL" id="CAD8231294.1"/>
    </source>
</evidence>
<evidence type="ECO:0000256" key="6">
    <source>
        <dbReference type="ARBA" id="ARBA00022989"/>
    </source>
</evidence>
<evidence type="ECO:0000256" key="8">
    <source>
        <dbReference type="ARBA" id="ARBA00023136"/>
    </source>
</evidence>
<feature type="compositionally biased region" description="Gly residues" evidence="9">
    <location>
        <begin position="39"/>
        <end position="48"/>
    </location>
</feature>
<dbReference type="PANTHER" id="PTHR19957">
    <property type="entry name" value="SYNTAXIN"/>
    <property type="match status" value="1"/>
</dbReference>
<dbReference type="InterPro" id="IPR000727">
    <property type="entry name" value="T_SNARE_dom"/>
</dbReference>
<proteinExistence type="inferred from homology"/>
<dbReference type="GO" id="GO:0000149">
    <property type="term" value="F:SNARE binding"/>
    <property type="evidence" value="ECO:0007669"/>
    <property type="project" value="TreeGrafter"/>
</dbReference>
<evidence type="ECO:0000256" key="9">
    <source>
        <dbReference type="SAM" id="MobiDB-lite"/>
    </source>
</evidence>
<evidence type="ECO:0000256" key="10">
    <source>
        <dbReference type="SAM" id="Phobius"/>
    </source>
</evidence>
<dbReference type="EMBL" id="HBDY01003597">
    <property type="protein sequence ID" value="CAD8231294.1"/>
    <property type="molecule type" value="Transcribed_RNA"/>
</dbReference>
<evidence type="ECO:0000256" key="2">
    <source>
        <dbReference type="ARBA" id="ARBA00009063"/>
    </source>
</evidence>
<dbReference type="PANTHER" id="PTHR19957:SF3">
    <property type="entry name" value="SYNTAXIN-5"/>
    <property type="match status" value="1"/>
</dbReference>
<keyword evidence="6 10" id="KW-1133">Transmembrane helix</keyword>
<dbReference type="GO" id="GO:0006886">
    <property type="term" value="P:intracellular protein transport"/>
    <property type="evidence" value="ECO:0007669"/>
    <property type="project" value="TreeGrafter"/>
</dbReference>
<dbReference type="GO" id="GO:0048278">
    <property type="term" value="P:vesicle docking"/>
    <property type="evidence" value="ECO:0007669"/>
    <property type="project" value="TreeGrafter"/>
</dbReference>
<dbReference type="CDD" id="cd15844">
    <property type="entry name" value="SNARE_syntaxin5"/>
    <property type="match status" value="1"/>
</dbReference>
<organism evidence="12">
    <name type="scientific">Micromonas pusilla</name>
    <name type="common">Picoplanktonic green alga</name>
    <name type="synonym">Chromulina pusilla</name>
    <dbReference type="NCBI Taxonomy" id="38833"/>
    <lineage>
        <taxon>Eukaryota</taxon>
        <taxon>Viridiplantae</taxon>
        <taxon>Chlorophyta</taxon>
        <taxon>Mamiellophyceae</taxon>
        <taxon>Mamiellales</taxon>
        <taxon>Mamiellaceae</taxon>
        <taxon>Micromonas</taxon>
    </lineage>
</organism>
<dbReference type="GO" id="GO:0006906">
    <property type="term" value="P:vesicle fusion"/>
    <property type="evidence" value="ECO:0007669"/>
    <property type="project" value="TreeGrafter"/>
</dbReference>